<evidence type="ECO:0000313" key="1">
    <source>
        <dbReference type="EMBL" id="OMO52708.1"/>
    </source>
</evidence>
<dbReference type="EMBL" id="AWWV01015450">
    <property type="protein sequence ID" value="OMO52708.1"/>
    <property type="molecule type" value="Genomic_DNA"/>
</dbReference>
<protein>
    <submittedName>
        <fullName evidence="1">Uncharacterized protein</fullName>
    </submittedName>
</protein>
<gene>
    <name evidence="1" type="ORF">CCACVL1_29107</name>
</gene>
<sequence>MEKSFTGKEEEKKTKDLREMGMEDLLEDEISCKVQTAETKQTALMLTNAAF</sequence>
<accession>A0A1R3G3N6</accession>
<dbReference type="Gramene" id="OMO52708">
    <property type="protein sequence ID" value="OMO52708"/>
    <property type="gene ID" value="CCACVL1_29107"/>
</dbReference>
<reference evidence="1 2" key="1">
    <citation type="submission" date="2013-09" db="EMBL/GenBank/DDBJ databases">
        <title>Corchorus capsularis genome sequencing.</title>
        <authorList>
            <person name="Alam M."/>
            <person name="Haque M.S."/>
            <person name="Islam M.S."/>
            <person name="Emdad E.M."/>
            <person name="Islam M.M."/>
            <person name="Ahmed B."/>
            <person name="Halim A."/>
            <person name="Hossen Q.M.M."/>
            <person name="Hossain M.Z."/>
            <person name="Ahmed R."/>
            <person name="Khan M.M."/>
            <person name="Islam R."/>
            <person name="Rashid M.M."/>
            <person name="Khan S.A."/>
            <person name="Rahman M.S."/>
            <person name="Alam M."/>
        </authorList>
    </citation>
    <scope>NUCLEOTIDE SEQUENCE [LARGE SCALE GENOMIC DNA]</scope>
    <source>
        <strain evidence="2">cv. CVL-1</strain>
        <tissue evidence="1">Whole seedling</tissue>
    </source>
</reference>
<dbReference type="Proteomes" id="UP000188268">
    <property type="component" value="Unassembled WGS sequence"/>
</dbReference>
<dbReference type="AlphaFoldDB" id="A0A1R3G3N6"/>
<proteinExistence type="predicted"/>
<organism evidence="1 2">
    <name type="scientific">Corchorus capsularis</name>
    <name type="common">Jute</name>
    <dbReference type="NCBI Taxonomy" id="210143"/>
    <lineage>
        <taxon>Eukaryota</taxon>
        <taxon>Viridiplantae</taxon>
        <taxon>Streptophyta</taxon>
        <taxon>Embryophyta</taxon>
        <taxon>Tracheophyta</taxon>
        <taxon>Spermatophyta</taxon>
        <taxon>Magnoliopsida</taxon>
        <taxon>eudicotyledons</taxon>
        <taxon>Gunneridae</taxon>
        <taxon>Pentapetalae</taxon>
        <taxon>rosids</taxon>
        <taxon>malvids</taxon>
        <taxon>Malvales</taxon>
        <taxon>Malvaceae</taxon>
        <taxon>Grewioideae</taxon>
        <taxon>Apeibeae</taxon>
        <taxon>Corchorus</taxon>
    </lineage>
</organism>
<name>A0A1R3G3N6_COCAP</name>
<comment type="caution">
    <text evidence="1">The sequence shown here is derived from an EMBL/GenBank/DDBJ whole genome shotgun (WGS) entry which is preliminary data.</text>
</comment>
<keyword evidence="2" id="KW-1185">Reference proteome</keyword>
<evidence type="ECO:0000313" key="2">
    <source>
        <dbReference type="Proteomes" id="UP000188268"/>
    </source>
</evidence>